<dbReference type="EMBL" id="MUEO01000063">
    <property type="protein sequence ID" value="OOE41306.1"/>
    <property type="molecule type" value="Genomic_DNA"/>
</dbReference>
<reference evidence="9 10" key="1">
    <citation type="journal article" date="2017" name="Genome Announc.">
        <title>Draft Genome Sequences of Salinivibrio proteolyticus, Salinivibrio sharmensis, Salinivibrio siamensis, Salinivibrio costicola subsp. alcaliphilus, Salinivibrio costicola subsp. vallismortis, and 29 New Isolates Belonging to the Genus Salinivibrio.</title>
        <authorList>
            <person name="Lopez-Hermoso C."/>
            <person name="de la Haba R.R."/>
            <person name="Sanchez-Porro C."/>
            <person name="Bayliss S.C."/>
            <person name="Feil E.J."/>
            <person name="Ventosa A."/>
        </authorList>
    </citation>
    <scope>NUCLEOTIDE SEQUENCE [LARGE SCALE GENOMIC DNA]</scope>
    <source>
        <strain evidence="9 10">IC202</strain>
    </source>
</reference>
<evidence type="ECO:0000313" key="3">
    <source>
        <dbReference type="EMBL" id="OOE39570.1"/>
    </source>
</evidence>
<evidence type="ECO:0000313" key="5">
    <source>
        <dbReference type="EMBL" id="OOE40871.1"/>
    </source>
</evidence>
<sequence length="40" mass="4570">MPRYSEERKAAILKKLLPPNNKTISEIAAEEHISEATLYN</sequence>
<feature type="non-terminal residue" evidence="9">
    <location>
        <position position="40"/>
    </location>
</feature>
<dbReference type="AlphaFoldDB" id="A0AB36KA26"/>
<name>A0AB36KA26_9GAMM</name>
<gene>
    <name evidence="9" type="ORF">BZG09_07280</name>
    <name evidence="8" type="ORF">BZG09_08300</name>
    <name evidence="7" type="ORF">BZG09_11365</name>
    <name evidence="6" type="ORF">BZG09_16010</name>
    <name evidence="5" type="ORF">BZG09_16265</name>
    <name evidence="4" type="ORF">BZG09_16485</name>
    <name evidence="3" type="ORF">BZG09_16775</name>
    <name evidence="2" type="ORF">BZG09_16995</name>
    <name evidence="1" type="ORF">BZG09_17015</name>
</gene>
<evidence type="ECO:0000313" key="6">
    <source>
        <dbReference type="EMBL" id="OOE41306.1"/>
    </source>
</evidence>
<evidence type="ECO:0000313" key="7">
    <source>
        <dbReference type="EMBL" id="OOE43228.1"/>
    </source>
</evidence>
<proteinExistence type="predicted"/>
<dbReference type="EMBL" id="MUEO01000088">
    <property type="protein sequence ID" value="OOE39570.1"/>
    <property type="molecule type" value="Genomic_DNA"/>
</dbReference>
<dbReference type="EMBL" id="MUEO01000028">
    <property type="protein sequence ID" value="OOE43228.1"/>
    <property type="molecule type" value="Genomic_DNA"/>
</dbReference>
<evidence type="ECO:0000313" key="8">
    <source>
        <dbReference type="EMBL" id="OOE44320.1"/>
    </source>
</evidence>
<dbReference type="Proteomes" id="UP000188726">
    <property type="component" value="Unassembled WGS sequence"/>
</dbReference>
<dbReference type="InterPro" id="IPR009057">
    <property type="entry name" value="Homeodomain-like_sf"/>
</dbReference>
<evidence type="ECO:0000313" key="9">
    <source>
        <dbReference type="EMBL" id="OOE44646.1"/>
    </source>
</evidence>
<evidence type="ECO:0000313" key="1">
    <source>
        <dbReference type="EMBL" id="OOE39102.1"/>
    </source>
</evidence>
<dbReference type="EMBL" id="MUEO01000013">
    <property type="protein sequence ID" value="OOE44646.1"/>
    <property type="molecule type" value="Genomic_DNA"/>
</dbReference>
<dbReference type="EMBL" id="MUEO01000101">
    <property type="protein sequence ID" value="OOE39102.1"/>
    <property type="molecule type" value="Genomic_DNA"/>
</dbReference>
<comment type="caution">
    <text evidence="9">The sequence shown here is derived from an EMBL/GenBank/DDBJ whole genome shotgun (WGS) entry which is preliminary data.</text>
</comment>
<dbReference type="EMBL" id="MUEO01000100">
    <property type="protein sequence ID" value="OOE39111.1"/>
    <property type="molecule type" value="Genomic_DNA"/>
</dbReference>
<dbReference type="SUPFAM" id="SSF46689">
    <property type="entry name" value="Homeodomain-like"/>
    <property type="match status" value="1"/>
</dbReference>
<dbReference type="EMBL" id="MUEO01000016">
    <property type="protein sequence ID" value="OOE44320.1"/>
    <property type="molecule type" value="Genomic_DNA"/>
</dbReference>
<protein>
    <submittedName>
        <fullName evidence="9">Transcriptional regulator</fullName>
    </submittedName>
</protein>
<dbReference type="EMBL" id="MUEO01000067">
    <property type="protein sequence ID" value="OOE40871.1"/>
    <property type="molecule type" value="Genomic_DNA"/>
</dbReference>
<organism evidence="9 10">
    <name type="scientific">Salinivibrio kushneri</name>
    <dbReference type="NCBI Taxonomy" id="1908198"/>
    <lineage>
        <taxon>Bacteria</taxon>
        <taxon>Pseudomonadati</taxon>
        <taxon>Pseudomonadota</taxon>
        <taxon>Gammaproteobacteria</taxon>
        <taxon>Vibrionales</taxon>
        <taxon>Vibrionaceae</taxon>
        <taxon>Salinivibrio</taxon>
    </lineage>
</organism>
<accession>A0AB36KA26</accession>
<evidence type="ECO:0000313" key="4">
    <source>
        <dbReference type="EMBL" id="OOE40489.1"/>
    </source>
</evidence>
<dbReference type="EMBL" id="MUEO01000075">
    <property type="protein sequence ID" value="OOE40489.1"/>
    <property type="molecule type" value="Genomic_DNA"/>
</dbReference>
<evidence type="ECO:0000313" key="2">
    <source>
        <dbReference type="EMBL" id="OOE39111.1"/>
    </source>
</evidence>
<evidence type="ECO:0000313" key="10">
    <source>
        <dbReference type="Proteomes" id="UP000188726"/>
    </source>
</evidence>